<dbReference type="InterPro" id="IPR052162">
    <property type="entry name" value="Sensor_kinase/Photoreceptor"/>
</dbReference>
<dbReference type="AlphaFoldDB" id="R4WZD0"/>
<dbReference type="InterPro" id="IPR001610">
    <property type="entry name" value="PAC"/>
</dbReference>
<dbReference type="Gene3D" id="2.10.70.100">
    <property type="match status" value="1"/>
</dbReference>
<organism evidence="13 14">
    <name type="scientific">Caballeronia insecticola</name>
    <dbReference type="NCBI Taxonomy" id="758793"/>
    <lineage>
        <taxon>Bacteria</taxon>
        <taxon>Pseudomonadati</taxon>
        <taxon>Pseudomonadota</taxon>
        <taxon>Betaproteobacteria</taxon>
        <taxon>Burkholderiales</taxon>
        <taxon>Burkholderiaceae</taxon>
        <taxon>Caballeronia</taxon>
    </lineage>
</organism>
<dbReference type="Gene3D" id="3.30.565.10">
    <property type="entry name" value="Histidine kinase-like ATPase, C-terminal domain"/>
    <property type="match status" value="1"/>
</dbReference>
<dbReference type="SMART" id="SM00091">
    <property type="entry name" value="PAS"/>
    <property type="match status" value="3"/>
</dbReference>
<dbReference type="InterPro" id="IPR013767">
    <property type="entry name" value="PAS_fold"/>
</dbReference>
<dbReference type="EMBL" id="AP013061">
    <property type="protein sequence ID" value="BAN27075.1"/>
    <property type="molecule type" value="Genomic_DNA"/>
</dbReference>
<feature type="domain" description="PAC" evidence="12">
    <location>
        <begin position="441"/>
        <end position="492"/>
    </location>
</feature>
<geneLocation type="plasmid" evidence="13 14">
    <name>p1</name>
</geneLocation>
<dbReference type="Gene3D" id="1.10.287.130">
    <property type="match status" value="1"/>
</dbReference>
<dbReference type="Gene3D" id="3.30.450.20">
    <property type="entry name" value="PAS domain"/>
    <property type="match status" value="3"/>
</dbReference>
<keyword evidence="5" id="KW-0547">Nucleotide-binding</keyword>
<evidence type="ECO:0000259" key="10">
    <source>
        <dbReference type="PROSITE" id="PS50109"/>
    </source>
</evidence>
<evidence type="ECO:0000256" key="7">
    <source>
        <dbReference type="ARBA" id="ARBA00022840"/>
    </source>
</evidence>
<evidence type="ECO:0000256" key="8">
    <source>
        <dbReference type="ARBA" id="ARBA00023012"/>
    </source>
</evidence>
<keyword evidence="3" id="KW-0597">Phosphoprotein</keyword>
<dbReference type="SUPFAM" id="SSF55874">
    <property type="entry name" value="ATPase domain of HSP90 chaperone/DNA topoisomerase II/histidine kinase"/>
    <property type="match status" value="1"/>
</dbReference>
<keyword evidence="8" id="KW-0902">Two-component regulatory system</keyword>
<feature type="domain" description="PAC" evidence="12">
    <location>
        <begin position="189"/>
        <end position="241"/>
    </location>
</feature>
<feature type="domain" description="Histidine kinase" evidence="10">
    <location>
        <begin position="512"/>
        <end position="729"/>
    </location>
</feature>
<dbReference type="HOGENOM" id="CLU_000445_114_39_4"/>
<sequence>MMETFQSAPRAVRHDTRIVSILAAVIGLAVFLIDALTPLDIAIAVLYVIVVLLVSSTGNRTATVTTAWGCVLLTLVGFILSHDETVSSGALARCAVSLLAIVTTAILTLRNQSATTKMQEQLELLNLAHDAIVAHDMNDRITFWNRGAEALYGFSAQEALGQPIQRMTQSSSPVPHALIRTELLRSGHWDGEITRVRHDGSEIVIASRAALLRDAKGLPRAVLATSNDITQRKRMEAEVQRQREELRKTIDVIPGMVWSSSSDGRLIFINRRWNDLGVALDEGGGDIWRTIVHPADLAQMQRDWQAAIAAGTPFENVSRIRGGDGGYRWMHIGAEPLRDGAGQILRWYGVNTDIEARKQAEHALRRSEAFLLDAQRLSRTGSIATRLPAGTMWWSDEAYRIFDYPRDVVPSIDAILAHTHPDDIAIVRGVHEAAASGACEIDVEHRLLLPDGAIKHVHFVAHRASSESDGDEYVGALMDVTETKLAQEALARSTAELAHVTRVTMLGELAASIAHEVTQPMAAIVTCGGAGLRWLGREKPDIAEAQESITQMIRDAKRASEVIARIRAMARKRDSQPATLDLNEIVGETIELVRRELERYRVDVRTDLAMPSPTVVCDRVQLQQVLINLIMNAAQAMSGVNGPRILRIATGASSRDPGCAQITVQDSGTGISEENARRLFDAFFTTKAEGMGMGLSICRSIIEAHGGRIWAESPDEGGARLRFVLPENEGGDNEH</sequence>
<dbReference type="InterPro" id="IPR000014">
    <property type="entry name" value="PAS"/>
</dbReference>
<dbReference type="FunFam" id="3.30.565.10:FF:000042">
    <property type="entry name" value="Two-component sensor histidine kinase KdpD"/>
    <property type="match status" value="1"/>
</dbReference>
<keyword evidence="9" id="KW-0472">Membrane</keyword>
<keyword evidence="7" id="KW-0067">ATP-binding</keyword>
<dbReference type="EC" id="2.7.13.3" evidence="2"/>
<dbReference type="GO" id="GO:0006355">
    <property type="term" value="P:regulation of DNA-templated transcription"/>
    <property type="evidence" value="ECO:0007669"/>
    <property type="project" value="InterPro"/>
</dbReference>
<evidence type="ECO:0000256" key="9">
    <source>
        <dbReference type="SAM" id="Phobius"/>
    </source>
</evidence>
<dbReference type="PATRIC" id="fig|758793.3.peg.5292"/>
<evidence type="ECO:0000256" key="3">
    <source>
        <dbReference type="ARBA" id="ARBA00022553"/>
    </source>
</evidence>
<dbReference type="Pfam" id="PF08447">
    <property type="entry name" value="PAS_3"/>
    <property type="match status" value="2"/>
</dbReference>
<dbReference type="InterPro" id="IPR035965">
    <property type="entry name" value="PAS-like_dom_sf"/>
</dbReference>
<dbReference type="PANTHER" id="PTHR43304:SF1">
    <property type="entry name" value="PAC DOMAIN-CONTAINING PROTEIN"/>
    <property type="match status" value="1"/>
</dbReference>
<dbReference type="InterPro" id="IPR005467">
    <property type="entry name" value="His_kinase_dom"/>
</dbReference>
<dbReference type="InterPro" id="IPR003661">
    <property type="entry name" value="HisK_dim/P_dom"/>
</dbReference>
<keyword evidence="14" id="KW-1185">Reference proteome</keyword>
<feature type="transmembrane region" description="Helical" evidence="9">
    <location>
        <begin position="90"/>
        <end position="109"/>
    </location>
</feature>
<keyword evidence="13" id="KW-0614">Plasmid</keyword>
<dbReference type="InterPro" id="IPR004358">
    <property type="entry name" value="Sig_transdc_His_kin-like_C"/>
</dbReference>
<dbReference type="PRINTS" id="PR00344">
    <property type="entry name" value="BCTRLSENSOR"/>
</dbReference>
<dbReference type="SUPFAM" id="SSF47384">
    <property type="entry name" value="Homodimeric domain of signal transducing histidine kinase"/>
    <property type="match status" value="1"/>
</dbReference>
<feature type="domain" description="PAC" evidence="12">
    <location>
        <begin position="314"/>
        <end position="366"/>
    </location>
</feature>
<evidence type="ECO:0000259" key="12">
    <source>
        <dbReference type="PROSITE" id="PS50113"/>
    </source>
</evidence>
<gene>
    <name evidence="13" type="ORF">BRPE64_DCDS01390</name>
</gene>
<dbReference type="GO" id="GO:0005524">
    <property type="term" value="F:ATP binding"/>
    <property type="evidence" value="ECO:0007669"/>
    <property type="project" value="UniProtKB-KW"/>
</dbReference>
<reference evidence="13 14" key="2">
    <citation type="journal article" date="2018" name="Int. J. Syst. Evol. Microbiol.">
        <title>Burkholderia insecticola sp. nov., a gut symbiotic bacterium of the bean bug Riptortus pedestris.</title>
        <authorList>
            <person name="Takeshita K."/>
            <person name="Tamaki H."/>
            <person name="Ohbayashi T."/>
            <person name="Meng X.-Y."/>
            <person name="Sone T."/>
            <person name="Mitani Y."/>
            <person name="Peeters C."/>
            <person name="Kikuchi Y."/>
            <person name="Vandamme P."/>
        </authorList>
    </citation>
    <scope>NUCLEOTIDE SEQUENCE [LARGE SCALE GENOMIC DNA]</scope>
    <source>
        <strain evidence="13">RPE64</strain>
        <plasmid evidence="13 14">p1</plasmid>
    </source>
</reference>
<dbReference type="Pfam" id="PF02518">
    <property type="entry name" value="HATPase_c"/>
    <property type="match status" value="1"/>
</dbReference>
<keyword evidence="9" id="KW-0812">Transmembrane</keyword>
<dbReference type="PROSITE" id="PS50113">
    <property type="entry name" value="PAC"/>
    <property type="match status" value="3"/>
</dbReference>
<dbReference type="InterPro" id="IPR036890">
    <property type="entry name" value="HATPase_C_sf"/>
</dbReference>
<evidence type="ECO:0000256" key="4">
    <source>
        <dbReference type="ARBA" id="ARBA00022679"/>
    </source>
</evidence>
<name>R4WZD0_9BURK</name>
<feature type="domain" description="PAS" evidence="11">
    <location>
        <begin position="117"/>
        <end position="162"/>
    </location>
</feature>
<evidence type="ECO:0000313" key="14">
    <source>
        <dbReference type="Proteomes" id="UP000013966"/>
    </source>
</evidence>
<dbReference type="GO" id="GO:0042802">
    <property type="term" value="F:identical protein binding"/>
    <property type="evidence" value="ECO:0007669"/>
    <property type="project" value="UniProtKB-ARBA"/>
</dbReference>
<accession>R4WZD0</accession>
<dbReference type="PROSITE" id="PS50109">
    <property type="entry name" value="HIS_KIN"/>
    <property type="match status" value="1"/>
</dbReference>
<dbReference type="CDD" id="cd00130">
    <property type="entry name" value="PAS"/>
    <property type="match status" value="3"/>
</dbReference>
<evidence type="ECO:0000259" key="11">
    <source>
        <dbReference type="PROSITE" id="PS50112"/>
    </source>
</evidence>
<dbReference type="SMART" id="SM00388">
    <property type="entry name" value="HisKA"/>
    <property type="match status" value="1"/>
</dbReference>
<dbReference type="PANTHER" id="PTHR43304">
    <property type="entry name" value="PHYTOCHROME-LIKE PROTEIN CPH1"/>
    <property type="match status" value="1"/>
</dbReference>
<dbReference type="SUPFAM" id="SSF55785">
    <property type="entry name" value="PYP-like sensor domain (PAS domain)"/>
    <property type="match status" value="3"/>
</dbReference>
<feature type="transmembrane region" description="Helical" evidence="9">
    <location>
        <begin position="62"/>
        <end position="81"/>
    </location>
</feature>
<dbReference type="InterPro" id="IPR036097">
    <property type="entry name" value="HisK_dim/P_sf"/>
</dbReference>
<dbReference type="Proteomes" id="UP000013966">
    <property type="component" value="Plasmid p1"/>
</dbReference>
<dbReference type="InterPro" id="IPR003594">
    <property type="entry name" value="HATPase_dom"/>
</dbReference>
<evidence type="ECO:0000256" key="6">
    <source>
        <dbReference type="ARBA" id="ARBA00022777"/>
    </source>
</evidence>
<dbReference type="InterPro" id="IPR000700">
    <property type="entry name" value="PAS-assoc_C"/>
</dbReference>
<keyword evidence="4" id="KW-0808">Transferase</keyword>
<keyword evidence="6 13" id="KW-0418">Kinase</keyword>
<dbReference type="KEGG" id="buo:BRPE64_DCDS01390"/>
<evidence type="ECO:0000313" key="13">
    <source>
        <dbReference type="EMBL" id="BAN27075.1"/>
    </source>
</evidence>
<keyword evidence="9" id="KW-1133">Transmembrane helix</keyword>
<dbReference type="Pfam" id="PF00989">
    <property type="entry name" value="PAS"/>
    <property type="match status" value="1"/>
</dbReference>
<dbReference type="SMART" id="SM00387">
    <property type="entry name" value="HATPase_c"/>
    <property type="match status" value="1"/>
</dbReference>
<evidence type="ECO:0000256" key="1">
    <source>
        <dbReference type="ARBA" id="ARBA00000085"/>
    </source>
</evidence>
<protein>
    <recommendedName>
        <fullName evidence="2">histidine kinase</fullName>
        <ecNumber evidence="2">2.7.13.3</ecNumber>
    </recommendedName>
</protein>
<proteinExistence type="predicted"/>
<dbReference type="InterPro" id="IPR013655">
    <property type="entry name" value="PAS_fold_3"/>
</dbReference>
<reference evidence="13 14" key="1">
    <citation type="journal article" date="2013" name="Genome Announc.">
        <title>Complete Genome Sequence of Burkholderia sp. Strain RPE64, Bacterial Symbiont of the Bean Bug Riptortus pedestris.</title>
        <authorList>
            <person name="Shibata T.F."/>
            <person name="Maeda T."/>
            <person name="Nikoh N."/>
            <person name="Yamaguchi K."/>
            <person name="Oshima K."/>
            <person name="Hattori M."/>
            <person name="Nishiyama T."/>
            <person name="Hasebe M."/>
            <person name="Fukatsu T."/>
            <person name="Kikuchi Y."/>
            <person name="Shigenobu S."/>
        </authorList>
    </citation>
    <scope>NUCLEOTIDE SEQUENCE [LARGE SCALE GENOMIC DNA]</scope>
    <source>
        <plasmid evidence="13 14">p1</plasmid>
    </source>
</reference>
<comment type="catalytic activity">
    <reaction evidence="1">
        <text>ATP + protein L-histidine = ADP + protein N-phospho-L-histidine.</text>
        <dbReference type="EC" id="2.7.13.3"/>
    </reaction>
</comment>
<dbReference type="CDD" id="cd00082">
    <property type="entry name" value="HisKA"/>
    <property type="match status" value="1"/>
</dbReference>
<feature type="transmembrane region" description="Helical" evidence="9">
    <location>
        <begin position="21"/>
        <end position="50"/>
    </location>
</feature>
<dbReference type="SMART" id="SM00086">
    <property type="entry name" value="PAC"/>
    <property type="match status" value="3"/>
</dbReference>
<evidence type="ECO:0000256" key="5">
    <source>
        <dbReference type="ARBA" id="ARBA00022741"/>
    </source>
</evidence>
<dbReference type="GO" id="GO:0000155">
    <property type="term" value="F:phosphorelay sensor kinase activity"/>
    <property type="evidence" value="ECO:0007669"/>
    <property type="project" value="InterPro"/>
</dbReference>
<dbReference type="PROSITE" id="PS50112">
    <property type="entry name" value="PAS"/>
    <property type="match status" value="1"/>
</dbReference>
<evidence type="ECO:0000256" key="2">
    <source>
        <dbReference type="ARBA" id="ARBA00012438"/>
    </source>
</evidence>
<dbReference type="NCBIfam" id="TIGR00229">
    <property type="entry name" value="sensory_box"/>
    <property type="match status" value="2"/>
</dbReference>